<dbReference type="Pfam" id="PF24708">
    <property type="entry name" value="Lip_C"/>
    <property type="match status" value="1"/>
</dbReference>
<dbReference type="EMBL" id="JABCRI010000008">
    <property type="protein sequence ID" value="KAF8401577.1"/>
    <property type="molecule type" value="Genomic_DNA"/>
</dbReference>
<comment type="subcellular location">
    <subcellularLocation>
        <location evidence="1">Secreted</location>
    </subcellularLocation>
</comment>
<dbReference type="OMA" id="CISENGP"/>
<dbReference type="Gene3D" id="3.40.50.1820">
    <property type="entry name" value="alpha/beta hydrolase"/>
    <property type="match status" value="1"/>
</dbReference>
<sequence>MPAGMVKLQSSEMEVWLQSPEKKVELLLEEKMDDDGGDGRLVLPWWCGRGDGRWSKGKLSVAALNEIFRPNMSIGVREAPPEEKNSSDGLTPIVEWGGLSYFAGAEKKDERVLVPDLGSLTSIYDRARELFYYLKGGEVDYGEEHSKACGHSQFGRIYEKGNYPDWDEDRPIHFVGHSAGAQVVRVLQQMLADKAFKGYENTSENWVLSVTSLSGAFNGTTRAYLDGMQPEDGRSMKPICLLQLCRIGVIIYDWLDIPWLKNYYNFGFDHFNMSWKKKGVSGLVDCLSGVSGPFASGDWILPDLTIQGSVRMNSHLNTFPNTFYFSYATKRTRKIMGVTVPSSVSCIHPFLFIRVLQMSQWRHPPDASPPYKGYRDGDWEDNDGALNTISMTHPCLPVEHPSRFVVNDSECQPLQQGIWYYKIVEADHILFIVNRERAGVQFDLIYDSIFGCCRKHAEEHADMSEAGLMLEDLVEGCTYSLCLFSDYLQSKKNA</sequence>
<reference evidence="7 8" key="1">
    <citation type="submission" date="2020-04" db="EMBL/GenBank/DDBJ databases">
        <title>Plant Genome Project.</title>
        <authorList>
            <person name="Zhang R.-G."/>
        </authorList>
    </citation>
    <scope>NUCLEOTIDE SEQUENCE [LARGE SCALE GENOMIC DNA]</scope>
    <source>
        <strain evidence="7">YNK0</strain>
        <tissue evidence="7">Leaf</tissue>
    </source>
</reference>
<keyword evidence="2" id="KW-0964">Secreted</keyword>
<protein>
    <recommendedName>
        <fullName evidence="6">Lipase-like C-terminal domain-containing protein</fullName>
    </recommendedName>
</protein>
<evidence type="ECO:0000256" key="2">
    <source>
        <dbReference type="ARBA" id="ARBA00022525"/>
    </source>
</evidence>
<evidence type="ECO:0000256" key="3">
    <source>
        <dbReference type="ARBA" id="ARBA00022729"/>
    </source>
</evidence>
<evidence type="ECO:0000256" key="1">
    <source>
        <dbReference type="ARBA" id="ARBA00004613"/>
    </source>
</evidence>
<dbReference type="AlphaFoldDB" id="A0A834Z8I3"/>
<evidence type="ECO:0000259" key="6">
    <source>
        <dbReference type="Pfam" id="PF24708"/>
    </source>
</evidence>
<dbReference type="InterPro" id="IPR029058">
    <property type="entry name" value="AB_hydrolase_fold"/>
</dbReference>
<keyword evidence="8" id="KW-1185">Reference proteome</keyword>
<comment type="caution">
    <text evidence="7">The sequence shown here is derived from an EMBL/GenBank/DDBJ whole genome shotgun (WGS) entry which is preliminary data.</text>
</comment>
<dbReference type="GO" id="GO:0016787">
    <property type="term" value="F:hydrolase activity"/>
    <property type="evidence" value="ECO:0007669"/>
    <property type="project" value="UniProtKB-KW"/>
</dbReference>
<evidence type="ECO:0000313" key="7">
    <source>
        <dbReference type="EMBL" id="KAF8401577.1"/>
    </source>
</evidence>
<dbReference type="InterPro" id="IPR056304">
    <property type="entry name" value="Lip-like_C"/>
</dbReference>
<proteinExistence type="predicted"/>
<evidence type="ECO:0000256" key="5">
    <source>
        <dbReference type="ARBA" id="ARBA00023098"/>
    </source>
</evidence>
<dbReference type="OrthoDB" id="206848at2759"/>
<evidence type="ECO:0000256" key="4">
    <source>
        <dbReference type="ARBA" id="ARBA00022801"/>
    </source>
</evidence>
<dbReference type="GO" id="GO:0005576">
    <property type="term" value="C:extracellular region"/>
    <property type="evidence" value="ECO:0007669"/>
    <property type="project" value="UniProtKB-SubCell"/>
</dbReference>
<dbReference type="PANTHER" id="PTHR34043">
    <property type="entry name" value="ALPHA/BETA-HYDROLASES SUPERFAMILY PROTEIN"/>
    <property type="match status" value="1"/>
</dbReference>
<name>A0A834Z8I3_TETSI</name>
<dbReference type="PANTHER" id="PTHR34043:SF3">
    <property type="entry name" value="ALPHA_BETA-HYDROLASES SUPERFAMILY PROTEIN"/>
    <property type="match status" value="1"/>
</dbReference>
<dbReference type="Proteomes" id="UP000655225">
    <property type="component" value="Unassembled WGS sequence"/>
</dbReference>
<feature type="domain" description="Lipase-like C-terminal" evidence="6">
    <location>
        <begin position="116"/>
        <end position="432"/>
    </location>
</feature>
<keyword evidence="4" id="KW-0378">Hydrolase</keyword>
<accession>A0A834Z8I3</accession>
<evidence type="ECO:0000313" key="8">
    <source>
        <dbReference type="Proteomes" id="UP000655225"/>
    </source>
</evidence>
<dbReference type="GO" id="GO:0006629">
    <property type="term" value="P:lipid metabolic process"/>
    <property type="evidence" value="ECO:0007669"/>
    <property type="project" value="UniProtKB-KW"/>
</dbReference>
<keyword evidence="5" id="KW-0443">Lipid metabolism</keyword>
<dbReference type="SUPFAM" id="SSF53474">
    <property type="entry name" value="alpha/beta-Hydrolases"/>
    <property type="match status" value="1"/>
</dbReference>
<gene>
    <name evidence="7" type="ORF">HHK36_012521</name>
</gene>
<organism evidence="7 8">
    <name type="scientific">Tetracentron sinense</name>
    <name type="common">Spur-leaf</name>
    <dbReference type="NCBI Taxonomy" id="13715"/>
    <lineage>
        <taxon>Eukaryota</taxon>
        <taxon>Viridiplantae</taxon>
        <taxon>Streptophyta</taxon>
        <taxon>Embryophyta</taxon>
        <taxon>Tracheophyta</taxon>
        <taxon>Spermatophyta</taxon>
        <taxon>Magnoliopsida</taxon>
        <taxon>Trochodendrales</taxon>
        <taxon>Trochodendraceae</taxon>
        <taxon>Tetracentron</taxon>
    </lineage>
</organism>
<keyword evidence="3" id="KW-0732">Signal</keyword>